<feature type="transmembrane region" description="Helical" evidence="7">
    <location>
        <begin position="256"/>
        <end position="273"/>
    </location>
</feature>
<feature type="transmembrane region" description="Helical" evidence="7">
    <location>
        <begin position="324"/>
        <end position="346"/>
    </location>
</feature>
<evidence type="ECO:0000256" key="2">
    <source>
        <dbReference type="ARBA" id="ARBA00008929"/>
    </source>
</evidence>
<dbReference type="Proteomes" id="UP000741360">
    <property type="component" value="Unassembled WGS sequence"/>
</dbReference>
<evidence type="ECO:0000256" key="5">
    <source>
        <dbReference type="ARBA" id="ARBA00022989"/>
    </source>
</evidence>
<keyword evidence="4 7" id="KW-0812">Transmembrane</keyword>
<comment type="caution">
    <text evidence="8">The sequence shown here is derived from an EMBL/GenBank/DDBJ whole genome shotgun (WGS) entry which is preliminary data.</text>
</comment>
<comment type="similarity">
    <text evidence="2">Belongs to the NrfD family.</text>
</comment>
<feature type="transmembrane region" description="Helical" evidence="7">
    <location>
        <begin position="153"/>
        <end position="174"/>
    </location>
</feature>
<keyword evidence="3" id="KW-1003">Cell membrane</keyword>
<evidence type="ECO:0000313" key="9">
    <source>
        <dbReference type="Proteomes" id="UP000741360"/>
    </source>
</evidence>
<feature type="transmembrane region" description="Helical" evidence="7">
    <location>
        <begin position="121"/>
        <end position="141"/>
    </location>
</feature>
<evidence type="ECO:0000256" key="1">
    <source>
        <dbReference type="ARBA" id="ARBA00004651"/>
    </source>
</evidence>
<evidence type="ECO:0000313" key="8">
    <source>
        <dbReference type="EMBL" id="MBI3016280.1"/>
    </source>
</evidence>
<dbReference type="InterPro" id="IPR052049">
    <property type="entry name" value="Electron_transfer_protein"/>
</dbReference>
<name>A0A932GSP0_UNCTE</name>
<dbReference type="Gene3D" id="1.20.1630.10">
    <property type="entry name" value="Formate dehydrogenase/DMSO reductase domain"/>
    <property type="match status" value="1"/>
</dbReference>
<dbReference type="EMBL" id="JACPSX010000284">
    <property type="protein sequence ID" value="MBI3016280.1"/>
    <property type="molecule type" value="Genomic_DNA"/>
</dbReference>
<keyword evidence="6 7" id="KW-0472">Membrane</keyword>
<evidence type="ECO:0000256" key="7">
    <source>
        <dbReference type="SAM" id="Phobius"/>
    </source>
</evidence>
<feature type="transmembrane region" description="Helical" evidence="7">
    <location>
        <begin position="12"/>
        <end position="32"/>
    </location>
</feature>
<feature type="transmembrane region" description="Helical" evidence="7">
    <location>
        <begin position="44"/>
        <end position="64"/>
    </location>
</feature>
<accession>A0A932GSP0</accession>
<feature type="transmembrane region" description="Helical" evidence="7">
    <location>
        <begin position="180"/>
        <end position="199"/>
    </location>
</feature>
<dbReference type="GO" id="GO:0005886">
    <property type="term" value="C:plasma membrane"/>
    <property type="evidence" value="ECO:0007669"/>
    <property type="project" value="UniProtKB-SubCell"/>
</dbReference>
<feature type="transmembrane region" description="Helical" evidence="7">
    <location>
        <begin position="285"/>
        <end position="304"/>
    </location>
</feature>
<comment type="subcellular location">
    <subcellularLocation>
        <location evidence="1">Cell membrane</location>
        <topology evidence="1">Multi-pass membrane protein</topology>
    </subcellularLocation>
</comment>
<dbReference type="PANTHER" id="PTHR34856:SF2">
    <property type="entry name" value="PROTEIN NRFD"/>
    <property type="match status" value="1"/>
</dbReference>
<protein>
    <submittedName>
        <fullName evidence="8">Polysulfide reductase NrfD</fullName>
    </submittedName>
</protein>
<dbReference type="PANTHER" id="PTHR34856">
    <property type="entry name" value="PROTEIN NRFD"/>
    <property type="match status" value="1"/>
</dbReference>
<proteinExistence type="inferred from homology"/>
<evidence type="ECO:0000256" key="4">
    <source>
        <dbReference type="ARBA" id="ARBA00022692"/>
    </source>
</evidence>
<evidence type="ECO:0000256" key="6">
    <source>
        <dbReference type="ARBA" id="ARBA00023136"/>
    </source>
</evidence>
<reference evidence="8" key="1">
    <citation type="submission" date="2020-07" db="EMBL/GenBank/DDBJ databases">
        <title>Huge and variable diversity of episymbiotic CPR bacteria and DPANN archaea in groundwater ecosystems.</title>
        <authorList>
            <person name="He C.Y."/>
            <person name="Keren R."/>
            <person name="Whittaker M."/>
            <person name="Farag I.F."/>
            <person name="Doudna J."/>
            <person name="Cate J.H.D."/>
            <person name="Banfield J.F."/>
        </authorList>
    </citation>
    <scope>NUCLEOTIDE SEQUENCE</scope>
    <source>
        <strain evidence="8">NC_groundwater_717_Ag_S-0.2um_59_8</strain>
    </source>
</reference>
<dbReference type="InterPro" id="IPR005614">
    <property type="entry name" value="NrfD-like"/>
</dbReference>
<keyword evidence="5 7" id="KW-1133">Transmembrane helix</keyword>
<feature type="transmembrane region" description="Helical" evidence="7">
    <location>
        <begin position="85"/>
        <end position="109"/>
    </location>
</feature>
<dbReference type="Pfam" id="PF03916">
    <property type="entry name" value="NrfD"/>
    <property type="match status" value="1"/>
</dbReference>
<evidence type="ECO:0000256" key="3">
    <source>
        <dbReference type="ARBA" id="ARBA00022475"/>
    </source>
</evidence>
<dbReference type="AlphaFoldDB" id="A0A932GSP0"/>
<organism evidence="8 9">
    <name type="scientific">Tectimicrobiota bacterium</name>
    <dbReference type="NCBI Taxonomy" id="2528274"/>
    <lineage>
        <taxon>Bacteria</taxon>
        <taxon>Pseudomonadati</taxon>
        <taxon>Nitrospinota/Tectimicrobiota group</taxon>
        <taxon>Candidatus Tectimicrobiota</taxon>
    </lineage>
</organism>
<gene>
    <name evidence="8" type="primary">nrfD</name>
    <name evidence="8" type="ORF">HYY65_14735</name>
</gene>
<feature type="transmembrane region" description="Helical" evidence="7">
    <location>
        <begin position="211"/>
        <end position="236"/>
    </location>
</feature>
<sequence length="371" mass="38760">MDTQRTGQGILSGSSLALLILFAAGVLLWLVLGAATGLGETTAFGLYVAAFFALMAAGAGLLIFSALPDTLGFSALQPLSGKANLLALACLVGGGLFILADVGSPLTLWRMLTGPNVSSPFVWDLLFFAAAFVLGAAFLPVSLQKREAKGLSWVLSLICLALLVVEGSIVATVWSNPLFVAGFVVTGLLAGGALLLWLAPTDSPPELIRPLCTTLASLIAAWLFFSLLDPLTALFLGATEVGETARLILAGPYSPLFYVQILILGVLPLVQFARKKEAGLTYGQGVAAGLVLLGVFVDKYIVLVPRQMNPAIAFPSTPFTAGPAYAATVAEWSLTIALLALVGLLYTLAARTMIREVPAAAQLPFEQRRVA</sequence>